<keyword evidence="1" id="KW-1133">Transmembrane helix</keyword>
<evidence type="ECO:0000256" key="1">
    <source>
        <dbReference type="SAM" id="Phobius"/>
    </source>
</evidence>
<name>A0A0A1UBP0_ENTIV</name>
<feature type="transmembrane region" description="Helical" evidence="1">
    <location>
        <begin position="21"/>
        <end position="39"/>
    </location>
</feature>
<dbReference type="AlphaFoldDB" id="A0A0A1UBP0"/>
<accession>A0A0A1UBP0</accession>
<proteinExistence type="predicted"/>
<dbReference type="Proteomes" id="UP000014680">
    <property type="component" value="Unassembled WGS sequence"/>
</dbReference>
<keyword evidence="1" id="KW-0812">Transmembrane</keyword>
<protein>
    <submittedName>
        <fullName evidence="2">Uncharacterized protein</fullName>
    </submittedName>
</protein>
<dbReference type="KEGG" id="eiv:EIN_073950"/>
<dbReference type="VEuPathDB" id="AmoebaDB:EIN_073950"/>
<gene>
    <name evidence="2" type="ORF">EIN_073950</name>
</gene>
<dbReference type="GeneID" id="14891566"/>
<evidence type="ECO:0000313" key="3">
    <source>
        <dbReference type="Proteomes" id="UP000014680"/>
    </source>
</evidence>
<organism evidence="2 3">
    <name type="scientific">Entamoeba invadens IP1</name>
    <dbReference type="NCBI Taxonomy" id="370355"/>
    <lineage>
        <taxon>Eukaryota</taxon>
        <taxon>Amoebozoa</taxon>
        <taxon>Evosea</taxon>
        <taxon>Archamoebae</taxon>
        <taxon>Mastigamoebida</taxon>
        <taxon>Entamoebidae</taxon>
        <taxon>Entamoeba</taxon>
    </lineage>
</organism>
<dbReference type="EMBL" id="KB206336">
    <property type="protein sequence ID" value="ELP92572.1"/>
    <property type="molecule type" value="Genomic_DNA"/>
</dbReference>
<evidence type="ECO:0000313" key="2">
    <source>
        <dbReference type="EMBL" id="ELP92572.1"/>
    </source>
</evidence>
<sequence length="196" mass="22886">MSYTTDCNQSFFKSKNEYKEFYVIQQGVLLAFINSYCGFSIKKQKKRAKVTSAYPKISKLVFPNETIDVQQLADSICRPVYEEECKHVSKKQTAMRRFEKNKKVFVQHLLIDILSEKGFFFESHLARNSTKTYRMERIERIYFDGRLVMQFEDFVKRGSAINNYLNSLFLGTSVFVPICSDKLADLILSNENSVNN</sequence>
<dbReference type="OMA" id="ETIDVQQ"/>
<keyword evidence="3" id="KW-1185">Reference proteome</keyword>
<dbReference type="OrthoDB" id="27518at2759"/>
<dbReference type="RefSeq" id="XP_004259343.1">
    <property type="nucleotide sequence ID" value="XM_004259295.1"/>
</dbReference>
<keyword evidence="1" id="KW-0472">Membrane</keyword>
<reference evidence="2 3" key="1">
    <citation type="submission" date="2012-10" db="EMBL/GenBank/DDBJ databases">
        <authorList>
            <person name="Zafar N."/>
            <person name="Inman J."/>
            <person name="Hall N."/>
            <person name="Lorenzi H."/>
            <person name="Caler E."/>
        </authorList>
    </citation>
    <scope>NUCLEOTIDE SEQUENCE [LARGE SCALE GENOMIC DNA]</scope>
    <source>
        <strain evidence="2 3">IP1</strain>
    </source>
</reference>